<feature type="region of interest" description="Disordered" evidence="1">
    <location>
        <begin position="339"/>
        <end position="377"/>
    </location>
</feature>
<keyword evidence="2" id="KW-0472">Membrane</keyword>
<keyword evidence="2" id="KW-1133">Transmembrane helix</keyword>
<proteinExistence type="predicted"/>
<reference evidence="4" key="2">
    <citation type="journal article" date="2021" name="PeerJ">
        <title>Extensive microbial diversity within the chicken gut microbiome revealed by metagenomics and culture.</title>
        <authorList>
            <person name="Gilroy R."/>
            <person name="Ravi A."/>
            <person name="Getino M."/>
            <person name="Pursley I."/>
            <person name="Horton D.L."/>
            <person name="Alikhan N.F."/>
            <person name="Baker D."/>
            <person name="Gharbi K."/>
            <person name="Hall N."/>
            <person name="Watson M."/>
            <person name="Adriaenssens E.M."/>
            <person name="Foster-Nyarko E."/>
            <person name="Jarju S."/>
            <person name="Secka A."/>
            <person name="Antonio M."/>
            <person name="Oren A."/>
            <person name="Chaudhuri R.R."/>
            <person name="La Ragione R."/>
            <person name="Hildebrand F."/>
            <person name="Pallen M.J."/>
        </authorList>
    </citation>
    <scope>NUCLEOTIDE SEQUENCE</scope>
    <source>
        <strain evidence="4">B3-4054</strain>
    </source>
</reference>
<dbReference type="InterPro" id="IPR009875">
    <property type="entry name" value="PilZ_domain"/>
</dbReference>
<keyword evidence="2" id="KW-0812">Transmembrane</keyword>
<protein>
    <submittedName>
        <fullName evidence="4">PilZ domain-containing protein</fullName>
    </submittedName>
</protein>
<feature type="domain" description="PilZ" evidence="3">
    <location>
        <begin position="219"/>
        <end position="329"/>
    </location>
</feature>
<organism evidence="4 5">
    <name type="scientific">Candidatus Avitreponema avistercoris</name>
    <dbReference type="NCBI Taxonomy" id="2840705"/>
    <lineage>
        <taxon>Bacteria</taxon>
        <taxon>Pseudomonadati</taxon>
        <taxon>Spirochaetota</taxon>
        <taxon>Spirochaetia</taxon>
        <taxon>Spirochaetales</taxon>
        <taxon>Candidatus Avitreponema</taxon>
    </lineage>
</organism>
<evidence type="ECO:0000313" key="4">
    <source>
        <dbReference type="EMBL" id="MBO8450351.1"/>
    </source>
</evidence>
<accession>A0A9D9ELM4</accession>
<comment type="caution">
    <text evidence="4">The sequence shown here is derived from an EMBL/GenBank/DDBJ whole genome shotgun (WGS) entry which is preliminary data.</text>
</comment>
<evidence type="ECO:0000313" key="5">
    <source>
        <dbReference type="Proteomes" id="UP000823616"/>
    </source>
</evidence>
<evidence type="ECO:0000256" key="2">
    <source>
        <dbReference type="SAM" id="Phobius"/>
    </source>
</evidence>
<evidence type="ECO:0000259" key="3">
    <source>
        <dbReference type="Pfam" id="PF07238"/>
    </source>
</evidence>
<dbReference type="Pfam" id="PF07238">
    <property type="entry name" value="PilZ"/>
    <property type="match status" value="1"/>
</dbReference>
<feature type="transmembrane region" description="Helical" evidence="2">
    <location>
        <begin position="6"/>
        <end position="23"/>
    </location>
</feature>
<dbReference type="AlphaFoldDB" id="A0A9D9ELM4"/>
<dbReference type="EMBL" id="JADIMS010000074">
    <property type="protein sequence ID" value="MBO8450351.1"/>
    <property type="molecule type" value="Genomic_DNA"/>
</dbReference>
<name>A0A9D9ELM4_9SPIR</name>
<feature type="compositionally biased region" description="Low complexity" evidence="1">
    <location>
        <begin position="344"/>
        <end position="355"/>
    </location>
</feature>
<dbReference type="Proteomes" id="UP000823616">
    <property type="component" value="Unassembled WGS sequence"/>
</dbReference>
<gene>
    <name evidence="4" type="ORF">IAA96_04515</name>
</gene>
<reference evidence="4" key="1">
    <citation type="submission" date="2020-10" db="EMBL/GenBank/DDBJ databases">
        <authorList>
            <person name="Gilroy R."/>
        </authorList>
    </citation>
    <scope>NUCLEOTIDE SEQUENCE</scope>
    <source>
        <strain evidence="4">B3-4054</strain>
    </source>
</reference>
<dbReference type="GO" id="GO:0035438">
    <property type="term" value="F:cyclic-di-GMP binding"/>
    <property type="evidence" value="ECO:0007669"/>
    <property type="project" value="InterPro"/>
</dbReference>
<sequence length="377" mass="41901">MVNLPIVVGVVLFLACTAFLLSEKGRHLRRLGRVLVTGLDSGFRIRQILFLVKIGTAAGLKDCSTLFWSSSALDKCTAEIVRQAKLTGTETDPETQRLLSSLYAYRRRMDLDQSRKKRGLTGTRDIAAGQRICIVLAGTGVFHSRVTANSPSFLTVEFPSSPTILATDIDWVYRDVKVFFWRIDDAGYEFSSRVLPAPSEDDNRAVLRLSHSETIRRSQLRKARRVKCRIPAQLYLLKDGSKREGIESDPGMKCMLEDLSESGAMILIGGKAVKGLRLKLQFLIQDALIIMTGVARGVEFDEKKNRFRLHFECDALDPRMRNVVLSFVYNVLPQEEPAVPSWLPDENAAPDFAPPEAEELPDFAPARGEGDGGTSPG</sequence>
<evidence type="ECO:0000256" key="1">
    <source>
        <dbReference type="SAM" id="MobiDB-lite"/>
    </source>
</evidence>